<feature type="region of interest" description="Disordered" evidence="1">
    <location>
        <begin position="384"/>
        <end position="452"/>
    </location>
</feature>
<reference evidence="3" key="1">
    <citation type="submission" date="2024-04" db="EMBL/GenBank/DDBJ databases">
        <authorList>
            <person name="Shaw F."/>
            <person name="Minotto A."/>
        </authorList>
    </citation>
    <scope>NUCLEOTIDE SEQUENCE [LARGE SCALE GENOMIC DNA]</scope>
</reference>
<organism evidence="2 3">
    <name type="scientific">Somion occarium</name>
    <dbReference type="NCBI Taxonomy" id="3059160"/>
    <lineage>
        <taxon>Eukaryota</taxon>
        <taxon>Fungi</taxon>
        <taxon>Dikarya</taxon>
        <taxon>Basidiomycota</taxon>
        <taxon>Agaricomycotina</taxon>
        <taxon>Agaricomycetes</taxon>
        <taxon>Polyporales</taxon>
        <taxon>Cerrenaceae</taxon>
        <taxon>Somion</taxon>
    </lineage>
</organism>
<evidence type="ECO:0000313" key="2">
    <source>
        <dbReference type="EMBL" id="CAL1695546.1"/>
    </source>
</evidence>
<evidence type="ECO:0000313" key="3">
    <source>
        <dbReference type="Proteomes" id="UP001497453"/>
    </source>
</evidence>
<feature type="region of interest" description="Disordered" evidence="1">
    <location>
        <begin position="545"/>
        <end position="573"/>
    </location>
</feature>
<accession>A0ABP1CIM9</accession>
<sequence>MFNGYGPLQHPPFGVSVPASGQGGRYDRPFDVTSHLATANSNLFGIGQLTHPLMLQPNSYNLNLATAQPQIQPTFTLNTTTGNSTGVSMLGSSWPMSNIGSSGPISSAEELIMIAALHKSESNSEVTYRDALDTLHGLCGRPAAVWKDHYLQHKHRLDDLVSRFVDRKGDNACSTRPERDTTRSACRHPTTVGSNHHEPSNRDDTDTGTITRPKHVTISEVRPSVHRSDALRTSKPTRPVSSASRPSVRPRVYVKPPNGDSGGGSASRDRGRASHHGREQRVKKVRKDNHRDLSQKLRMPPTPSRSPTPPTRVVASHYGRGNLFTPEDREYFIKSVQWQLQHNPRMTRAELCSDIAEKVPHHSYGSWLSEWRNYRDLLNRLKEKASEEHEENDSDTTTSHTDESDYSTDDPDEETIYISSDTDSDTDSDLDSILDGATPEEDESNLGQSGDAWTNAEVRTMARYIASATVWNTAVPTQRSQWIDFFRKYPQRSDKAWLESYRRYNSVINSLVRKYKKMNASNAVKIEEPEEISVREVLAIDEDDDYEHASDERGSSTTIATQPRVAGSPVTLTFPSEDGASAISRLASIRALKRPRVDDGEIEVGVSKRQKENATK</sequence>
<feature type="compositionally biased region" description="Basic and acidic residues" evidence="1">
    <location>
        <begin position="195"/>
        <end position="205"/>
    </location>
</feature>
<proteinExistence type="predicted"/>
<feature type="compositionally biased region" description="Low complexity" evidence="1">
    <location>
        <begin position="236"/>
        <end position="259"/>
    </location>
</feature>
<evidence type="ECO:0000256" key="1">
    <source>
        <dbReference type="SAM" id="MobiDB-lite"/>
    </source>
</evidence>
<feature type="compositionally biased region" description="Basic and acidic residues" evidence="1">
    <location>
        <begin position="267"/>
        <end position="282"/>
    </location>
</feature>
<dbReference type="EMBL" id="OZ037944">
    <property type="protein sequence ID" value="CAL1695546.1"/>
    <property type="molecule type" value="Genomic_DNA"/>
</dbReference>
<keyword evidence="3" id="KW-1185">Reference proteome</keyword>
<feature type="compositionally biased region" description="Pro residues" evidence="1">
    <location>
        <begin position="300"/>
        <end position="310"/>
    </location>
</feature>
<feature type="compositionally biased region" description="Basic and acidic residues" evidence="1">
    <location>
        <begin position="169"/>
        <end position="182"/>
    </location>
</feature>
<feature type="region of interest" description="Disordered" evidence="1">
    <location>
        <begin position="169"/>
        <end position="316"/>
    </location>
</feature>
<gene>
    <name evidence="2" type="ORF">GFSPODELE1_LOCUS800</name>
</gene>
<dbReference type="Proteomes" id="UP001497453">
    <property type="component" value="Chromosome 1"/>
</dbReference>
<feature type="compositionally biased region" description="Acidic residues" evidence="1">
    <location>
        <begin position="404"/>
        <end position="415"/>
    </location>
</feature>
<protein>
    <submittedName>
        <fullName evidence="2">Uncharacterized protein</fullName>
    </submittedName>
</protein>
<feature type="compositionally biased region" description="Acidic residues" evidence="1">
    <location>
        <begin position="422"/>
        <end position="444"/>
    </location>
</feature>
<name>A0ABP1CIM9_9APHY</name>